<dbReference type="Gene3D" id="1.10.3710.10">
    <property type="entry name" value="DNA polymerase III clamp loader subunits, C-terminal domain"/>
    <property type="match status" value="1"/>
</dbReference>
<evidence type="ECO:0000256" key="2">
    <source>
        <dbReference type="ARBA" id="ARBA00008959"/>
    </source>
</evidence>
<dbReference type="SUPFAM" id="SSF48019">
    <property type="entry name" value="post-AAA+ oligomerization domain-like"/>
    <property type="match status" value="1"/>
</dbReference>
<dbReference type="InterPro" id="IPR051314">
    <property type="entry name" value="AAA_ATPase_RarA/MGS1/WRNIP1"/>
</dbReference>
<dbReference type="Gene3D" id="1.10.8.60">
    <property type="match status" value="1"/>
</dbReference>
<dbReference type="Pfam" id="PF12002">
    <property type="entry name" value="MgsA_C"/>
    <property type="match status" value="1"/>
</dbReference>
<protein>
    <recommendedName>
        <fullName evidence="3">Replication-associated recombination protein A</fullName>
    </recommendedName>
</protein>
<gene>
    <name evidence="7" type="ORF">LEP1GSC058_1211</name>
</gene>
<accession>S3V6U6</accession>
<dbReference type="InterPro" id="IPR032423">
    <property type="entry name" value="AAA_assoc_2"/>
</dbReference>
<dbReference type="GO" id="GO:0000731">
    <property type="term" value="P:DNA synthesis involved in DNA repair"/>
    <property type="evidence" value="ECO:0007669"/>
    <property type="project" value="TreeGrafter"/>
</dbReference>
<dbReference type="SUPFAM" id="SSF52540">
    <property type="entry name" value="P-loop containing nucleoside triphosphate hydrolases"/>
    <property type="match status" value="1"/>
</dbReference>
<keyword evidence="5" id="KW-0067">ATP-binding</keyword>
<dbReference type="PANTHER" id="PTHR13779:SF7">
    <property type="entry name" value="ATPASE WRNIP1"/>
    <property type="match status" value="1"/>
</dbReference>
<evidence type="ECO:0000256" key="4">
    <source>
        <dbReference type="ARBA" id="ARBA00022741"/>
    </source>
</evidence>
<organism evidence="7 8">
    <name type="scientific">Leptospira fainei serovar Hurstbridge str. BUT 6</name>
    <dbReference type="NCBI Taxonomy" id="1193011"/>
    <lineage>
        <taxon>Bacteria</taxon>
        <taxon>Pseudomonadati</taxon>
        <taxon>Spirochaetota</taxon>
        <taxon>Spirochaetia</taxon>
        <taxon>Leptospirales</taxon>
        <taxon>Leptospiraceae</taxon>
        <taxon>Leptospira</taxon>
    </lineage>
</organism>
<evidence type="ECO:0000256" key="3">
    <source>
        <dbReference type="ARBA" id="ARBA00020776"/>
    </source>
</evidence>
<comment type="similarity">
    <text evidence="2">Belongs to the AAA ATPase family. RarA/MGS1/WRNIP1 subfamily.</text>
</comment>
<comment type="function">
    <text evidence="1">DNA-dependent ATPase that plays important roles in cellular responses to stalled DNA replication processes.</text>
</comment>
<evidence type="ECO:0000313" key="8">
    <source>
        <dbReference type="Proteomes" id="UP000014540"/>
    </source>
</evidence>
<evidence type="ECO:0000259" key="6">
    <source>
        <dbReference type="SMART" id="SM00382"/>
    </source>
</evidence>
<dbReference type="Proteomes" id="UP000014540">
    <property type="component" value="Unassembled WGS sequence"/>
</dbReference>
<dbReference type="FunFam" id="1.20.272.10:FF:000001">
    <property type="entry name" value="Putative AAA family ATPase"/>
    <property type="match status" value="1"/>
</dbReference>
<proteinExistence type="inferred from homology"/>
<dbReference type="GO" id="GO:0005524">
    <property type="term" value="F:ATP binding"/>
    <property type="evidence" value="ECO:0007669"/>
    <property type="project" value="UniProtKB-KW"/>
</dbReference>
<dbReference type="GO" id="GO:0008047">
    <property type="term" value="F:enzyme activator activity"/>
    <property type="evidence" value="ECO:0007669"/>
    <property type="project" value="TreeGrafter"/>
</dbReference>
<dbReference type="Pfam" id="PF16193">
    <property type="entry name" value="AAA_assoc_2"/>
    <property type="match status" value="1"/>
</dbReference>
<dbReference type="PANTHER" id="PTHR13779">
    <property type="entry name" value="WERNER HELICASE-INTERACTING PROTEIN 1 FAMILY MEMBER"/>
    <property type="match status" value="1"/>
</dbReference>
<dbReference type="STRING" id="1193011.LEP1GSC058_1211"/>
<dbReference type="GO" id="GO:0016887">
    <property type="term" value="F:ATP hydrolysis activity"/>
    <property type="evidence" value="ECO:0007669"/>
    <property type="project" value="InterPro"/>
</dbReference>
<dbReference type="InterPro" id="IPR027417">
    <property type="entry name" value="P-loop_NTPase"/>
</dbReference>
<keyword evidence="8" id="KW-1185">Reference proteome</keyword>
<dbReference type="Gene3D" id="1.20.272.10">
    <property type="match status" value="1"/>
</dbReference>
<dbReference type="InterPro" id="IPR003593">
    <property type="entry name" value="AAA+_ATPase"/>
</dbReference>
<dbReference type="SMART" id="SM00382">
    <property type="entry name" value="AAA"/>
    <property type="match status" value="1"/>
</dbReference>
<dbReference type="EMBL" id="AKWZ02000001">
    <property type="protein sequence ID" value="EPG76384.1"/>
    <property type="molecule type" value="Genomic_DNA"/>
</dbReference>
<dbReference type="GO" id="GO:0003677">
    <property type="term" value="F:DNA binding"/>
    <property type="evidence" value="ECO:0007669"/>
    <property type="project" value="InterPro"/>
</dbReference>
<dbReference type="InterPro" id="IPR003959">
    <property type="entry name" value="ATPase_AAA_core"/>
</dbReference>
<dbReference type="Gene3D" id="3.40.50.300">
    <property type="entry name" value="P-loop containing nucleotide triphosphate hydrolases"/>
    <property type="match status" value="1"/>
</dbReference>
<feature type="domain" description="AAA+ ATPase" evidence="6">
    <location>
        <begin position="48"/>
        <end position="161"/>
    </location>
</feature>
<dbReference type="InterPro" id="IPR021886">
    <property type="entry name" value="MgsA_C"/>
</dbReference>
<sequence length="431" mass="47573">MFVKFKGNWKDLDSFFDRPPLPHRIRPSVFSEVIGQEKAKAQLQKFREPVSLILYGPPGTGKTTIARILGKAWKLPFVEYNAVTTGVADIKKLLEKAESGGSILLFLDEIHRFSSSQQDSLLKGVETGSLVLIGATTESPSFRITRPLLSRCQVLKLEALGILEMKEILERGIGNLKPSPLLEEKAKETLIRYSGGDARRLLSLLEALSLSMDPGVLITETEVNSFLESRVIEYDQAGESHYDVISAFIKSVRGSDPDAALFYLALMLEGGEDPIFIARRLIVLASEDIGNASVHGLSLAVSGLQALEAIGMPEGRIVLAQVTTFLASCPKSNASYKGISSASSFVKERGTSLNIPNRLKNAPTFLHKKEGAGQGYKYPHDFGGFTEFEYFPDDLKGDPPQFYLPTRNGMEAKIREHLASVWRKFKGKQYD</sequence>
<keyword evidence="4" id="KW-0547">Nucleotide-binding</keyword>
<dbReference type="InterPro" id="IPR008921">
    <property type="entry name" value="DNA_pol3_clamp-load_cplx_C"/>
</dbReference>
<evidence type="ECO:0000313" key="7">
    <source>
        <dbReference type="EMBL" id="EPG76384.1"/>
    </source>
</evidence>
<dbReference type="CDD" id="cd00009">
    <property type="entry name" value="AAA"/>
    <property type="match status" value="1"/>
</dbReference>
<comment type="caution">
    <text evidence="7">The sequence shown here is derived from an EMBL/GenBank/DDBJ whole genome shotgun (WGS) entry which is preliminary data.</text>
</comment>
<name>S3V6U6_9LEPT</name>
<evidence type="ECO:0000256" key="1">
    <source>
        <dbReference type="ARBA" id="ARBA00002393"/>
    </source>
</evidence>
<reference evidence="7" key="1">
    <citation type="submission" date="2013-04" db="EMBL/GenBank/DDBJ databases">
        <authorList>
            <person name="Harkins D.M."/>
            <person name="Durkin A.S."/>
            <person name="Selengut J.D."/>
            <person name="Sanka R."/>
            <person name="DePew J."/>
            <person name="Purushe J."/>
            <person name="Ahmed A."/>
            <person name="van der Linden H."/>
            <person name="Goris M.G.A."/>
            <person name="Hartskeerl R.A."/>
            <person name="Vinetz J.M."/>
            <person name="Sutton G.G."/>
            <person name="Nelson W.C."/>
            <person name="Fouts D.E."/>
        </authorList>
    </citation>
    <scope>NUCLEOTIDE SEQUENCE [LARGE SCALE GENOMIC DNA]</scope>
    <source>
        <strain evidence="7">BUT 6</strain>
    </source>
</reference>
<dbReference type="AlphaFoldDB" id="S3V6U6"/>
<dbReference type="GO" id="GO:0006261">
    <property type="term" value="P:DNA-templated DNA replication"/>
    <property type="evidence" value="ECO:0007669"/>
    <property type="project" value="TreeGrafter"/>
</dbReference>
<dbReference type="Pfam" id="PF00004">
    <property type="entry name" value="AAA"/>
    <property type="match status" value="1"/>
</dbReference>
<dbReference type="GO" id="GO:0017116">
    <property type="term" value="F:single-stranded DNA helicase activity"/>
    <property type="evidence" value="ECO:0007669"/>
    <property type="project" value="TreeGrafter"/>
</dbReference>
<evidence type="ECO:0000256" key="5">
    <source>
        <dbReference type="ARBA" id="ARBA00022840"/>
    </source>
</evidence>